<accession>U1FUA0</accession>
<dbReference type="NCBIfam" id="TIGR01509">
    <property type="entry name" value="HAD-SF-IA-v3"/>
    <property type="match status" value="1"/>
</dbReference>
<name>U1FUA0_ENDPU</name>
<dbReference type="GeneID" id="19241668"/>
<proteinExistence type="predicted"/>
<dbReference type="OrthoDB" id="2107174at2759"/>
<dbReference type="InterPro" id="IPR023214">
    <property type="entry name" value="HAD_sf"/>
</dbReference>
<dbReference type="HOGENOM" id="CLU_045011_14_1_1"/>
<dbReference type="PANTHER" id="PTHR42896:SF2">
    <property type="entry name" value="CBBY-LIKE PROTEIN"/>
    <property type="match status" value="1"/>
</dbReference>
<dbReference type="InterPro" id="IPR023198">
    <property type="entry name" value="PGP-like_dom2"/>
</dbReference>
<dbReference type="OMA" id="FEACADI"/>
<dbReference type="RefSeq" id="XP_007805985.1">
    <property type="nucleotide sequence ID" value="XM_007807794.1"/>
</dbReference>
<dbReference type="GO" id="GO:0016791">
    <property type="term" value="F:phosphatase activity"/>
    <property type="evidence" value="ECO:0007669"/>
    <property type="project" value="UniProtKB-ARBA"/>
</dbReference>
<dbReference type="Gene3D" id="3.40.50.1000">
    <property type="entry name" value="HAD superfamily/HAD-like"/>
    <property type="match status" value="1"/>
</dbReference>
<dbReference type="Proteomes" id="UP000019373">
    <property type="component" value="Unassembled WGS sequence"/>
</dbReference>
<dbReference type="SFLD" id="SFLDS00003">
    <property type="entry name" value="Haloacid_Dehalogenase"/>
    <property type="match status" value="1"/>
</dbReference>
<evidence type="ECO:0000256" key="1">
    <source>
        <dbReference type="SAM" id="Coils"/>
    </source>
</evidence>
<protein>
    <recommendedName>
        <fullName evidence="4">HAD superfamily hydrolase</fullName>
    </recommendedName>
</protein>
<dbReference type="InterPro" id="IPR006439">
    <property type="entry name" value="HAD-SF_hydro_IA"/>
</dbReference>
<sequence>MPKVSNYSPEYCHQMTPADNQLQITDLLFDCDNTLVLSEVLAFKACANLANAILEKQGISDRYTGDQLIKDFVGQNFRGMMMSIQEKYNFVLPQDELEKYVGQEMDEVIKNLEAEAEECEGATEQLEKLAQSGKYRMAVVSSSAKPRVVASVKKVGQDKYFPDELIFSAATSLERPTTKPDPAIYLHAMKVVGAKPESSIAVEDSKSGAMAAIRAKIHTVAYVGSYPEEEQEEKAEMLMGLGCEALMHNWSEFPDILKKIEQA</sequence>
<evidence type="ECO:0000313" key="3">
    <source>
        <dbReference type="Proteomes" id="UP000019373"/>
    </source>
</evidence>
<dbReference type="InterPro" id="IPR036412">
    <property type="entry name" value="HAD-like_sf"/>
</dbReference>
<dbReference type="Pfam" id="PF13419">
    <property type="entry name" value="HAD_2"/>
    <property type="match status" value="1"/>
</dbReference>
<dbReference type="eggNOG" id="ENOG502REF4">
    <property type="taxonomic scope" value="Eukaryota"/>
</dbReference>
<feature type="coiled-coil region" evidence="1">
    <location>
        <begin position="102"/>
        <end position="132"/>
    </location>
</feature>
<gene>
    <name evidence="2" type="ORF">EPUS_06778</name>
</gene>
<dbReference type="EMBL" id="KE721519">
    <property type="protein sequence ID" value="ERF68362.1"/>
    <property type="molecule type" value="Genomic_DNA"/>
</dbReference>
<evidence type="ECO:0008006" key="4">
    <source>
        <dbReference type="Google" id="ProtNLM"/>
    </source>
</evidence>
<dbReference type="Gene3D" id="1.10.150.240">
    <property type="entry name" value="Putative phosphatase, domain 2"/>
    <property type="match status" value="1"/>
</dbReference>
<keyword evidence="1" id="KW-0175">Coiled coil</keyword>
<dbReference type="InterPro" id="IPR041492">
    <property type="entry name" value="HAD_2"/>
</dbReference>
<keyword evidence="3" id="KW-1185">Reference proteome</keyword>
<dbReference type="AlphaFoldDB" id="U1FUA0"/>
<dbReference type="InterPro" id="IPR044999">
    <property type="entry name" value="CbbY-like"/>
</dbReference>
<dbReference type="SFLD" id="SFLDG01129">
    <property type="entry name" value="C1.5:_HAD__Beta-PGM__Phosphata"/>
    <property type="match status" value="1"/>
</dbReference>
<dbReference type="SUPFAM" id="SSF56784">
    <property type="entry name" value="HAD-like"/>
    <property type="match status" value="1"/>
</dbReference>
<reference evidence="3" key="1">
    <citation type="journal article" date="2014" name="BMC Genomics">
        <title>Genome characteristics reveal the impact of lichenization on lichen-forming fungus Endocarpon pusillum Hedwig (Verrucariales, Ascomycota).</title>
        <authorList>
            <person name="Wang Y.-Y."/>
            <person name="Liu B."/>
            <person name="Zhang X.-Y."/>
            <person name="Zhou Q.-M."/>
            <person name="Zhang T."/>
            <person name="Li H."/>
            <person name="Yu Y.-F."/>
            <person name="Zhang X.-L."/>
            <person name="Hao X.-Y."/>
            <person name="Wang M."/>
            <person name="Wang L."/>
            <person name="Wei J.-C."/>
        </authorList>
    </citation>
    <scope>NUCLEOTIDE SEQUENCE [LARGE SCALE GENOMIC DNA]</scope>
    <source>
        <strain evidence="3">Z07020 / HMAS-L-300199</strain>
    </source>
</reference>
<organism evidence="2 3">
    <name type="scientific">Endocarpon pusillum (strain Z07020 / HMAS-L-300199)</name>
    <name type="common">Lichen-forming fungus</name>
    <dbReference type="NCBI Taxonomy" id="1263415"/>
    <lineage>
        <taxon>Eukaryota</taxon>
        <taxon>Fungi</taxon>
        <taxon>Dikarya</taxon>
        <taxon>Ascomycota</taxon>
        <taxon>Pezizomycotina</taxon>
        <taxon>Eurotiomycetes</taxon>
        <taxon>Chaetothyriomycetidae</taxon>
        <taxon>Verrucariales</taxon>
        <taxon>Verrucariaceae</taxon>
        <taxon>Endocarpon</taxon>
    </lineage>
</organism>
<evidence type="ECO:0000313" key="2">
    <source>
        <dbReference type="EMBL" id="ERF68362.1"/>
    </source>
</evidence>
<dbReference type="CDD" id="cd07505">
    <property type="entry name" value="HAD_BPGM-like"/>
    <property type="match status" value="1"/>
</dbReference>
<dbReference type="PANTHER" id="PTHR42896">
    <property type="entry name" value="XYLULOSE-1,5-BISPHOSPHATE (XUBP) PHOSPHATASE"/>
    <property type="match status" value="1"/>
</dbReference>